<evidence type="ECO:0000313" key="2">
    <source>
        <dbReference type="Proteomes" id="UP000022910"/>
    </source>
</evidence>
<dbReference type="AlphaFoldDB" id="A0A015I139"/>
<sequence length="64" mass="7963">MGDDDILHCIKDYCIMRVKYLAIRDLKKELFDFKDEVRELELHNIKVQRHIDLDIRIYDFMKEY</sequence>
<proteinExistence type="predicted"/>
<accession>A0A015I139</accession>
<keyword evidence="2" id="KW-1185">Reference proteome</keyword>
<organism evidence="1 2">
    <name type="scientific">Rhizophagus irregularis (strain DAOM 197198w)</name>
    <name type="common">Glomus intraradices</name>
    <dbReference type="NCBI Taxonomy" id="1432141"/>
    <lineage>
        <taxon>Eukaryota</taxon>
        <taxon>Fungi</taxon>
        <taxon>Fungi incertae sedis</taxon>
        <taxon>Mucoromycota</taxon>
        <taxon>Glomeromycotina</taxon>
        <taxon>Glomeromycetes</taxon>
        <taxon>Glomerales</taxon>
        <taxon>Glomeraceae</taxon>
        <taxon>Rhizophagus</taxon>
    </lineage>
</organism>
<dbReference type="Proteomes" id="UP000022910">
    <property type="component" value="Unassembled WGS sequence"/>
</dbReference>
<dbReference type="EMBL" id="JEMT01029858">
    <property type="protein sequence ID" value="EXX50632.1"/>
    <property type="molecule type" value="Genomic_DNA"/>
</dbReference>
<evidence type="ECO:0000313" key="1">
    <source>
        <dbReference type="EMBL" id="EXX50632.1"/>
    </source>
</evidence>
<dbReference type="HOGENOM" id="CLU_065500_3_0_1"/>
<name>A0A015I139_RHIIW</name>
<reference evidence="1 2" key="1">
    <citation type="submission" date="2014-02" db="EMBL/GenBank/DDBJ databases">
        <title>Single nucleus genome sequencing reveals high similarity among nuclei of an endomycorrhizal fungus.</title>
        <authorList>
            <person name="Lin K."/>
            <person name="Geurts R."/>
            <person name="Zhang Z."/>
            <person name="Limpens E."/>
            <person name="Saunders D.G."/>
            <person name="Mu D."/>
            <person name="Pang E."/>
            <person name="Cao H."/>
            <person name="Cha H."/>
            <person name="Lin T."/>
            <person name="Zhou Q."/>
            <person name="Shang Y."/>
            <person name="Li Y."/>
            <person name="Ivanov S."/>
            <person name="Sharma T."/>
            <person name="Velzen R.V."/>
            <person name="Ruijter N.D."/>
            <person name="Aanen D.K."/>
            <person name="Win J."/>
            <person name="Kamoun S."/>
            <person name="Bisseling T."/>
            <person name="Huang S."/>
        </authorList>
    </citation>
    <scope>NUCLEOTIDE SEQUENCE [LARGE SCALE GENOMIC DNA]</scope>
    <source>
        <strain evidence="2">DAOM197198w</strain>
    </source>
</reference>
<protein>
    <submittedName>
        <fullName evidence="1">Uncharacterized protein</fullName>
    </submittedName>
</protein>
<gene>
    <name evidence="1" type="ORF">RirG_268940</name>
</gene>
<comment type="caution">
    <text evidence="1">The sequence shown here is derived from an EMBL/GenBank/DDBJ whole genome shotgun (WGS) entry which is preliminary data.</text>
</comment>